<sequence length="315" mass="35262">MDTAMEWRVYHFFSRCKAAWSAYSDDKVNWIDDKERQEWWKLRILHETNRLCMEVGKAYCLGGVLDLLPWAPALLNATNPARWIIKPLSPVVLRAQYGPKDQAPILASYEADWWNSVGTSGENEKKVSKVHSDEEERAFCKWIEAMGQPYCEPNMEVEDDEAGIPVLPVHAATAAAKVHGGQMWVQHLFFHGHMEQDQLQNNIEAIEILMDHLHQREIRLQPVGPIPPGPWQDAGVLCTGAIAPYFEEQPEDEEQPEYQPSPVSSMGLSWAASGDSSTGDSASHYGWPGFREAQPGGSEGDEDGSGLMDLDEGDS</sequence>
<protein>
    <submittedName>
        <fullName evidence="2">Predicted protein</fullName>
    </submittedName>
</protein>
<proteinExistence type="predicted"/>
<feature type="region of interest" description="Disordered" evidence="1">
    <location>
        <begin position="249"/>
        <end position="315"/>
    </location>
</feature>
<dbReference type="RefSeq" id="XP_001889892.1">
    <property type="nucleotide sequence ID" value="XM_001889857.1"/>
</dbReference>
<dbReference type="Proteomes" id="UP000001194">
    <property type="component" value="Unassembled WGS sequence"/>
</dbReference>
<organism evidence="3">
    <name type="scientific">Laccaria bicolor (strain S238N-H82 / ATCC MYA-4686)</name>
    <name type="common">Bicoloured deceiver</name>
    <name type="synonym">Laccaria laccata var. bicolor</name>
    <dbReference type="NCBI Taxonomy" id="486041"/>
    <lineage>
        <taxon>Eukaryota</taxon>
        <taxon>Fungi</taxon>
        <taxon>Dikarya</taxon>
        <taxon>Basidiomycota</taxon>
        <taxon>Agaricomycotina</taxon>
        <taxon>Agaricomycetes</taxon>
        <taxon>Agaricomycetidae</taxon>
        <taxon>Agaricales</taxon>
        <taxon>Agaricineae</taxon>
        <taxon>Hydnangiaceae</taxon>
        <taxon>Laccaria</taxon>
    </lineage>
</organism>
<dbReference type="AlphaFoldDB" id="B0E124"/>
<reference evidence="2 3" key="1">
    <citation type="journal article" date="2008" name="Nature">
        <title>The genome of Laccaria bicolor provides insights into mycorrhizal symbiosis.</title>
        <authorList>
            <person name="Martin F."/>
            <person name="Aerts A."/>
            <person name="Ahren D."/>
            <person name="Brun A."/>
            <person name="Danchin E.G.J."/>
            <person name="Duchaussoy F."/>
            <person name="Gibon J."/>
            <person name="Kohler A."/>
            <person name="Lindquist E."/>
            <person name="Pereda V."/>
            <person name="Salamov A."/>
            <person name="Shapiro H.J."/>
            <person name="Wuyts J."/>
            <person name="Blaudez D."/>
            <person name="Buee M."/>
            <person name="Brokstein P."/>
            <person name="Canbaeck B."/>
            <person name="Cohen D."/>
            <person name="Courty P.E."/>
            <person name="Coutinho P.M."/>
            <person name="Delaruelle C."/>
            <person name="Detter J.C."/>
            <person name="Deveau A."/>
            <person name="DiFazio S."/>
            <person name="Duplessis S."/>
            <person name="Fraissinet-Tachet L."/>
            <person name="Lucic E."/>
            <person name="Frey-Klett P."/>
            <person name="Fourrey C."/>
            <person name="Feussner I."/>
            <person name="Gay G."/>
            <person name="Grimwood J."/>
            <person name="Hoegger P.J."/>
            <person name="Jain P."/>
            <person name="Kilaru S."/>
            <person name="Labbe J."/>
            <person name="Lin Y.C."/>
            <person name="Legue V."/>
            <person name="Le Tacon F."/>
            <person name="Marmeisse R."/>
            <person name="Melayah D."/>
            <person name="Montanini B."/>
            <person name="Muratet M."/>
            <person name="Nehls U."/>
            <person name="Niculita-Hirzel H."/>
            <person name="Oudot-Le Secq M.P."/>
            <person name="Peter M."/>
            <person name="Quesneville H."/>
            <person name="Rajashekar B."/>
            <person name="Reich M."/>
            <person name="Rouhier N."/>
            <person name="Schmutz J."/>
            <person name="Yin T."/>
            <person name="Chalot M."/>
            <person name="Henrissat B."/>
            <person name="Kuees U."/>
            <person name="Lucas S."/>
            <person name="Van de Peer Y."/>
            <person name="Podila G.K."/>
            <person name="Polle A."/>
            <person name="Pukkila P.J."/>
            <person name="Richardson P.M."/>
            <person name="Rouze P."/>
            <person name="Sanders I.R."/>
            <person name="Stajich J.E."/>
            <person name="Tunlid A."/>
            <person name="Tuskan G."/>
            <person name="Grigoriev I.V."/>
        </authorList>
    </citation>
    <scope>NUCLEOTIDE SEQUENCE [LARGE SCALE GENOMIC DNA]</scope>
    <source>
        <strain evidence="3">S238N-H82 / ATCC MYA-4686</strain>
    </source>
</reference>
<gene>
    <name evidence="2" type="ORF">LACBIDRAFT_316487</name>
</gene>
<dbReference type="HOGENOM" id="CLU_799427_0_0_1"/>
<feature type="compositionally biased region" description="Low complexity" evidence="1">
    <location>
        <begin position="269"/>
        <end position="283"/>
    </location>
</feature>
<evidence type="ECO:0000313" key="3">
    <source>
        <dbReference type="Proteomes" id="UP000001194"/>
    </source>
</evidence>
<dbReference type="InParanoid" id="B0E124"/>
<feature type="compositionally biased region" description="Acidic residues" evidence="1">
    <location>
        <begin position="299"/>
        <end position="315"/>
    </location>
</feature>
<accession>B0E124</accession>
<name>B0E124_LACBS</name>
<dbReference type="EMBL" id="DS547164">
    <property type="protein sequence ID" value="EDQ99437.1"/>
    <property type="molecule type" value="Genomic_DNA"/>
</dbReference>
<evidence type="ECO:0000313" key="2">
    <source>
        <dbReference type="EMBL" id="EDQ99437.1"/>
    </source>
</evidence>
<keyword evidence="3" id="KW-1185">Reference proteome</keyword>
<dbReference type="GeneID" id="6085569"/>
<dbReference type="KEGG" id="lbc:LACBIDRAFT_316487"/>
<evidence type="ECO:0000256" key="1">
    <source>
        <dbReference type="SAM" id="MobiDB-lite"/>
    </source>
</evidence>